<comment type="cofactor">
    <cofactor evidence="1 9">
        <name>heme</name>
        <dbReference type="ChEBI" id="CHEBI:30413"/>
    </cofactor>
</comment>
<dbReference type="EMBL" id="HE797228">
    <property type="protein sequence ID" value="CCM06148.1"/>
    <property type="molecule type" value="Genomic_DNA"/>
</dbReference>
<dbReference type="CDD" id="cd11069">
    <property type="entry name" value="CYP_FUM15-like"/>
    <property type="match status" value="1"/>
</dbReference>
<evidence type="ECO:0000256" key="1">
    <source>
        <dbReference type="ARBA" id="ARBA00001971"/>
    </source>
</evidence>
<name>J4GHA3_9APHY</name>
<evidence type="ECO:0000313" key="10">
    <source>
        <dbReference type="EMBL" id="CCM06148.1"/>
    </source>
</evidence>
<dbReference type="HOGENOM" id="CLU_001570_5_11_1"/>
<dbReference type="InterPro" id="IPR036396">
    <property type="entry name" value="Cyt_P450_sf"/>
</dbReference>
<dbReference type="GO" id="GO:0020037">
    <property type="term" value="F:heme binding"/>
    <property type="evidence" value="ECO:0007669"/>
    <property type="project" value="InterPro"/>
</dbReference>
<dbReference type="PANTHER" id="PTHR24305:SF166">
    <property type="entry name" value="CYTOCHROME P450 12A4, MITOCHONDRIAL-RELATED"/>
    <property type="match status" value="1"/>
</dbReference>
<dbReference type="InterPro" id="IPR001128">
    <property type="entry name" value="Cyt_P450"/>
</dbReference>
<keyword evidence="11" id="KW-1185">Reference proteome</keyword>
<evidence type="ECO:0000256" key="4">
    <source>
        <dbReference type="ARBA" id="ARBA00022617"/>
    </source>
</evidence>
<dbReference type="Gene3D" id="1.10.630.10">
    <property type="entry name" value="Cytochrome P450"/>
    <property type="match status" value="1"/>
</dbReference>
<dbReference type="Pfam" id="PF00067">
    <property type="entry name" value="p450"/>
    <property type="match status" value="1"/>
</dbReference>
<sequence>MNGADPKLLAVVLGLTFVTWRFFSRRASKSILDKIPGPPSDSFWAGNMRQFDARDGMEFQRRVALDYGPVSKIHGLFGQPILYVSDPKALQSIILKEEHIFQEPHSFIVTNGIIFGPGLLSSLGEAHRKQRKLLNPAFSTNHMRLMLPIFYRVVHKLRDAISTQAKDGPEEVDILNWMGRTALELIGQGGLGYSFDPLVEDVQNEYGNALKDLFPSLQPLNTFIHLVPLVANIGPAWFRRSVTSLIPSRQLQRVRTIVDTMSAKSSEIFTLKKAAIREGSESLVQQVGEGKDIMSLLIKANAMTSELDRLPEDELIAQMSTLVLAAVDTTSNALSRILHILAERKDVQDKLRKEILEANAGEGLSYDELDQLPILDSVCRETLRVYPPAPIIFRQAYQDTVLPLSEPIIGTDGSSINEIPIPKGTLLIVGVLGCNASKALWGEDAREWKPERWLSPLPDTVTKNSVPGVYSNLMTFLGGKRGCIGFKFSEMEMKVVLSTLLSSFGFNLAKKPIEWNVAAVQYPTAGKDSGVPAMPLEVELLKA</sequence>
<dbReference type="PRINTS" id="PR00385">
    <property type="entry name" value="P450"/>
</dbReference>
<dbReference type="STRING" id="599839.J4GHA3"/>
<evidence type="ECO:0000256" key="3">
    <source>
        <dbReference type="ARBA" id="ARBA00010617"/>
    </source>
</evidence>
<evidence type="ECO:0000256" key="7">
    <source>
        <dbReference type="ARBA" id="ARBA00023004"/>
    </source>
</evidence>
<dbReference type="PANTHER" id="PTHR24305">
    <property type="entry name" value="CYTOCHROME P450"/>
    <property type="match status" value="1"/>
</dbReference>
<keyword evidence="7 9" id="KW-0408">Iron</keyword>
<keyword evidence="4 9" id="KW-0349">Heme</keyword>
<dbReference type="SUPFAM" id="SSF48264">
    <property type="entry name" value="Cytochrome P450"/>
    <property type="match status" value="1"/>
</dbReference>
<dbReference type="GO" id="GO:0005506">
    <property type="term" value="F:iron ion binding"/>
    <property type="evidence" value="ECO:0007669"/>
    <property type="project" value="InterPro"/>
</dbReference>
<evidence type="ECO:0008006" key="12">
    <source>
        <dbReference type="Google" id="ProtNLM"/>
    </source>
</evidence>
<comment type="similarity">
    <text evidence="3">Belongs to the cytochrome P450 family.</text>
</comment>
<evidence type="ECO:0000256" key="6">
    <source>
        <dbReference type="ARBA" id="ARBA00023002"/>
    </source>
</evidence>
<dbReference type="RefSeq" id="XP_012185431.1">
    <property type="nucleotide sequence ID" value="XM_012330041.1"/>
</dbReference>
<evidence type="ECO:0000313" key="11">
    <source>
        <dbReference type="Proteomes" id="UP000006352"/>
    </source>
</evidence>
<organism evidence="10 11">
    <name type="scientific">Fibroporia radiculosa</name>
    <dbReference type="NCBI Taxonomy" id="599839"/>
    <lineage>
        <taxon>Eukaryota</taxon>
        <taxon>Fungi</taxon>
        <taxon>Dikarya</taxon>
        <taxon>Basidiomycota</taxon>
        <taxon>Agaricomycotina</taxon>
        <taxon>Agaricomycetes</taxon>
        <taxon>Polyporales</taxon>
        <taxon>Fibroporiaceae</taxon>
        <taxon>Fibroporia</taxon>
    </lineage>
</organism>
<evidence type="ECO:0000256" key="8">
    <source>
        <dbReference type="ARBA" id="ARBA00023033"/>
    </source>
</evidence>
<dbReference type="GeneID" id="24102173"/>
<dbReference type="AlphaFoldDB" id="J4GHA3"/>
<keyword evidence="6" id="KW-0560">Oxidoreductase</keyword>
<dbReference type="InterPro" id="IPR002401">
    <property type="entry name" value="Cyt_P450_E_grp-I"/>
</dbReference>
<dbReference type="GO" id="GO:0004497">
    <property type="term" value="F:monooxygenase activity"/>
    <property type="evidence" value="ECO:0007669"/>
    <property type="project" value="UniProtKB-KW"/>
</dbReference>
<evidence type="ECO:0000256" key="5">
    <source>
        <dbReference type="ARBA" id="ARBA00022723"/>
    </source>
</evidence>
<evidence type="ECO:0000256" key="9">
    <source>
        <dbReference type="PIRSR" id="PIRSR602401-1"/>
    </source>
</evidence>
<dbReference type="InterPro" id="IPR050121">
    <property type="entry name" value="Cytochrome_P450_monoxygenase"/>
</dbReference>
<comment type="pathway">
    <text evidence="2">Secondary metabolite biosynthesis.</text>
</comment>
<reference evidence="10 11" key="1">
    <citation type="journal article" date="2012" name="Appl. Environ. Microbiol.">
        <title>Short-read sequencing for genomic analysis of the brown rot fungus Fibroporia radiculosa.</title>
        <authorList>
            <person name="Tang J.D."/>
            <person name="Perkins A.D."/>
            <person name="Sonstegard T.S."/>
            <person name="Schroeder S.G."/>
            <person name="Burgess S.C."/>
            <person name="Diehl S.V."/>
        </authorList>
    </citation>
    <scope>NUCLEOTIDE SEQUENCE [LARGE SCALE GENOMIC DNA]</scope>
    <source>
        <strain evidence="10 11">TFFH 294</strain>
    </source>
</reference>
<dbReference type="InParanoid" id="J4GHA3"/>
<dbReference type="Proteomes" id="UP000006352">
    <property type="component" value="Unassembled WGS sequence"/>
</dbReference>
<dbReference type="GO" id="GO:0016705">
    <property type="term" value="F:oxidoreductase activity, acting on paired donors, with incorporation or reduction of molecular oxygen"/>
    <property type="evidence" value="ECO:0007669"/>
    <property type="project" value="InterPro"/>
</dbReference>
<gene>
    <name evidence="10" type="ORF">FIBRA_09621</name>
</gene>
<dbReference type="PRINTS" id="PR00463">
    <property type="entry name" value="EP450I"/>
</dbReference>
<protein>
    <recommendedName>
        <fullName evidence="12">Cytochrome P450</fullName>
    </recommendedName>
</protein>
<feature type="binding site" description="axial binding residue" evidence="9">
    <location>
        <position position="483"/>
    </location>
    <ligand>
        <name>heme</name>
        <dbReference type="ChEBI" id="CHEBI:30413"/>
    </ligand>
    <ligandPart>
        <name>Fe</name>
        <dbReference type="ChEBI" id="CHEBI:18248"/>
    </ligandPart>
</feature>
<evidence type="ECO:0000256" key="2">
    <source>
        <dbReference type="ARBA" id="ARBA00005179"/>
    </source>
</evidence>
<keyword evidence="8" id="KW-0503">Monooxygenase</keyword>
<proteinExistence type="inferred from homology"/>
<keyword evidence="5 9" id="KW-0479">Metal-binding</keyword>
<dbReference type="OrthoDB" id="1470350at2759"/>
<accession>J4GHA3</accession>